<evidence type="ECO:0000313" key="8">
    <source>
        <dbReference type="Proteomes" id="UP001595533"/>
    </source>
</evidence>
<dbReference type="Proteomes" id="UP001595533">
    <property type="component" value="Unassembled WGS sequence"/>
</dbReference>
<dbReference type="CDD" id="cd20727">
    <property type="entry name" value="CDI_toxin_Bp_tRNase-like"/>
    <property type="match status" value="1"/>
</dbReference>
<dbReference type="Gene3D" id="3.80.10.10">
    <property type="entry name" value="Ribonuclease Inhibitor"/>
    <property type="match status" value="1"/>
</dbReference>
<keyword evidence="3" id="KW-0843">Virulence</keyword>
<evidence type="ECO:0000256" key="1">
    <source>
        <dbReference type="ARBA" id="ARBA00004613"/>
    </source>
</evidence>
<dbReference type="InterPro" id="IPR003284">
    <property type="entry name" value="Sal_SpvB"/>
</dbReference>
<keyword evidence="5" id="KW-0732">Signal</keyword>
<keyword evidence="8" id="KW-1185">Reference proteome</keyword>
<dbReference type="NCBIfam" id="TIGR03696">
    <property type="entry name" value="Rhs_assc_core"/>
    <property type="match status" value="1"/>
</dbReference>
<dbReference type="EMBL" id="JBHRTS010000005">
    <property type="protein sequence ID" value="MFC3194883.1"/>
    <property type="molecule type" value="Genomic_DNA"/>
</dbReference>
<dbReference type="Pfam" id="PF18451">
    <property type="entry name" value="CdiA_C"/>
    <property type="match status" value="1"/>
</dbReference>
<protein>
    <submittedName>
        <fullName evidence="7">RHS repeat-associated core domain-containing protein</fullName>
    </submittedName>
</protein>
<dbReference type="Gene3D" id="3.40.1350.120">
    <property type="match status" value="1"/>
</dbReference>
<evidence type="ECO:0000259" key="6">
    <source>
        <dbReference type="Pfam" id="PF18451"/>
    </source>
</evidence>
<organism evidence="7 8">
    <name type="scientific">Marinicella sediminis</name>
    <dbReference type="NCBI Taxonomy" id="1792834"/>
    <lineage>
        <taxon>Bacteria</taxon>
        <taxon>Pseudomonadati</taxon>
        <taxon>Pseudomonadota</taxon>
        <taxon>Gammaproteobacteria</taxon>
        <taxon>Lysobacterales</taxon>
        <taxon>Marinicellaceae</taxon>
        <taxon>Marinicella</taxon>
    </lineage>
</organism>
<evidence type="ECO:0000256" key="5">
    <source>
        <dbReference type="SAM" id="SignalP"/>
    </source>
</evidence>
<dbReference type="PANTHER" id="PTHR32305:SF15">
    <property type="entry name" value="PROTEIN RHSA-RELATED"/>
    <property type="match status" value="1"/>
</dbReference>
<dbReference type="SUPFAM" id="SSF69318">
    <property type="entry name" value="Integrin alpha N-terminal domain"/>
    <property type="match status" value="1"/>
</dbReference>
<dbReference type="InterPro" id="IPR040559">
    <property type="entry name" value="CdiA_C"/>
</dbReference>
<reference evidence="8" key="1">
    <citation type="journal article" date="2019" name="Int. J. Syst. Evol. Microbiol.">
        <title>The Global Catalogue of Microorganisms (GCM) 10K type strain sequencing project: providing services to taxonomists for standard genome sequencing and annotation.</title>
        <authorList>
            <consortium name="The Broad Institute Genomics Platform"/>
            <consortium name="The Broad Institute Genome Sequencing Center for Infectious Disease"/>
            <person name="Wu L."/>
            <person name="Ma J."/>
        </authorList>
    </citation>
    <scope>NUCLEOTIDE SEQUENCE [LARGE SCALE GENOMIC DNA]</scope>
    <source>
        <strain evidence="8">KCTC 42953</strain>
    </source>
</reference>
<feature type="region of interest" description="Disordered" evidence="4">
    <location>
        <begin position="57"/>
        <end position="88"/>
    </location>
</feature>
<dbReference type="SUPFAM" id="SSF52058">
    <property type="entry name" value="L domain-like"/>
    <property type="match status" value="1"/>
</dbReference>
<gene>
    <name evidence="7" type="ORF">ACFODZ_11590</name>
</gene>
<dbReference type="InterPro" id="IPR032675">
    <property type="entry name" value="LRR_dom_sf"/>
</dbReference>
<evidence type="ECO:0000313" key="7">
    <source>
        <dbReference type="EMBL" id="MFC3194883.1"/>
    </source>
</evidence>
<evidence type="ECO:0000256" key="2">
    <source>
        <dbReference type="ARBA" id="ARBA00022525"/>
    </source>
</evidence>
<dbReference type="InterPro" id="IPR050708">
    <property type="entry name" value="T6SS_VgrG/RHS"/>
</dbReference>
<comment type="subcellular location">
    <subcellularLocation>
        <location evidence="1">Secreted</location>
    </subcellularLocation>
</comment>
<comment type="caution">
    <text evidence="7">The sequence shown here is derived from an EMBL/GenBank/DDBJ whole genome shotgun (WGS) entry which is preliminary data.</text>
</comment>
<dbReference type="InterPro" id="IPR022385">
    <property type="entry name" value="Rhs_assc_core"/>
</dbReference>
<feature type="compositionally biased region" description="Polar residues" evidence="4">
    <location>
        <begin position="57"/>
        <end position="81"/>
    </location>
</feature>
<feature type="chain" id="PRO_5045180078" evidence="5">
    <location>
        <begin position="19"/>
        <end position="4182"/>
    </location>
</feature>
<name>A0ABV7J9T0_9GAMM</name>
<dbReference type="PANTHER" id="PTHR32305">
    <property type="match status" value="1"/>
</dbReference>
<feature type="signal peptide" evidence="5">
    <location>
        <begin position="1"/>
        <end position="18"/>
    </location>
</feature>
<sequence>MNKFLLFFAFIFSSIAVADIEVPDAVMQQIIADVMADEGGYDAAEIDFRVREWQINQPPEDSSGEVTNSGSCSESCVQSGGNDALPMPRNVKIKGREVNGSLDKHIVITWKRPPALPEGSDLQLKNYRVILAKDGQTFKKYKVKAKFRANGKPKVKQKLKLRNLEDGNYTVQVRAKYKSTSSSLNSKASTLAGTAETSSGGMNSGWSGAESGIVESTVTWVGDLQPIAPNLYQCIVDHQYTNLTDVTDVTNIICTNKGLVNDDLVGLQYLSGLVQLGLKDNIGISDTTFMSYKSLSSLTWLDLSGNVNLDIETGDPLSELSALEILVLRNMQLENIPAIPETVTFLNLNDNNLENNDRFPAETSLETLVIDRNKNSSGQFNLSDSFFLAMGDLDIRTIKVRQSALTNVSAFEKILGLENLVLRGGNLESVQDFRNLSGFCSLNISDSPNIAALTYSRPVQFLELNNNPLLGTVSLLNSPDFRPVQTNISGTNNLICGTYYEYLDNTAPEFNHTSWVTPPFQLGNGNDPVIPLCPATAIMSIINLPDQCKPNAFPASLFGVYSDDASNRHYIDWEQNKLQDYARWGVTHLKIISFINGAVVEEYLVDLTDDTSFIVDNTSGLLPDEYQIKACTDFQCGHGNTRVSAPFAQGLVSPTFENVNWTLIDPDGNHHFTIKFSYPQFNGKGKPNRFEIHSTMPQSNGSYLVTTVDVPETGLNPVVWNTAELRRDEVIGTSFYLKACRDDIGCSLSVPLNITQPTIDATVELPNFEQFSVEQVNGQLKFRLDWSFDDNTLVGNVDYIEIVEYQPRRKDDDFAHHIIPAFDKDDSDLSIITTHQVEKGSIELSRLAEGHYQYRLRACRKTETLDECTTETSPVQITLSRNDVVIDDTFSPYFLAKPLEPIFANDDDNERQLQWQMPPENDVTPEYFIIKSFPYRSNFQEFNRPKCQLTIDGVLVDVDTIKVDANQFSNNLNSVWTTVNVCHKTHVPVMNAAHPYGHWSIQACVNGVGCTEPLKFCDAGDLSNPNSGDQRCTVETGQQAVSQYHDISSSYNSIVSGGPGSLSPGSFWNEDLDGTGWHFFWVNGLNQTAQDGRYGRTYDLVGYWFAYREVDGNWTPTWYEARLKKAHDSQGHEVFAGNLYHHNWVKRLNDPDDYPNGGYTEELEVAYVQLSIGHAQTTNANSNRHATLTLDVDYIDGIFSQRTVADNDGPYEVNSTGQLVLLIEDIAITNMNNSYSPNNDDDHYQGLWQHGITVAEAPLSGAKVSMLTWIQGGLENSLFATFDEAGAPVWLASQTCGDLDVVVPFHQACTPKTHGGYFDDFLEDDNGYTLRAVKRGYNPIGHMPKDYVLEANLKGVGNFGRQFFDPNHPEKFKDGQFWLNATVDLPMEGVPDRNLDLDFGAVNGMLDIEKRANFHGIFYDLVGYEFTENRCDPNRTGPCEVLFSYYTDDYFAFEENGQTQVADIIPMVRRGLNEPYQELIFSPYCESPTFPDGQNSQYQVIGFKCTFLQDGSYYFQLHKRSYDDPSQTVPIAQAEQPPLWIEVCASANGCAHDIDPPTAAADPVMVGDEYPNAVLVHEPGIGPIPGSGDVSGGAATYHVPLFIPPGRNGMQPDLSINYSSKGGNGEMGVGWSVSAGSAITRCGQTVAQDTQFHAVDYTDNDRLCLDGQKLKVVNGSYWSDATQTEYRTELDSFARIKPSGDDFIVHTKSGYKNTYEPFGEAGADNTYATWMLTRSEDVHGNFIMYHYDDLNYGANEVVLKEITYTGYQQTEGSRKVRFFHDQSRTDKDLSYRFGRLYESTVKLNKIEVMLGSVKVAQYDMAYSNSHSSGHLLLDTVTEHRFDEYGNDTLGHNRELLKTTWSQNNWDNQLVTDPVTTRNFTHQNIMGAIEQYYSTGNPVPKNITNLTTSLDFNGDGIKELSFGPRNDTQTRTSGLIFLNEDGAVAKVLQSPDLANVDLRHINKFGAGDINSDGINDLIALKIERETQEFELIFYEYDTSKDINAYCNDNNADPSDDCLNHFLDYFTPHTINTGINNGDPDTVLGNLSWGQNFTFDHSEDYMDPLNSEFFVRDVNNDGLDDLVVMIQLKKHEASFDGMERWQLKNNLLVFENQSSFDTGNQFQLSFDAPSVVMGGIEPKIEREDEPGGIEMYLYDKIEFIEDFNGDGLLDIHMRRLAKLKPTWLGEDVPVMPYIVNEKIYFTNDNHVVQGSKTFAELGLTGFQCKRKDTGAVDPCSPDSIAGFGPNSFNFQDVNGDGLKDLLYFDRGFRTYNETDNTVSINKNIYRNWKVRLNTGGDVFDPNDGKIFSADTIESALADSNTDFLNFLPQGNVCDHLDASDPPSAHRYCNFVFRSSTKMGDLNADGVAEILYPNPDQLVFNRCMVTPIVNNTRSVSEGEDYCDGLSGDDQVACDDNKDHSLMSMMESTSMHPFVNDETVEQIINNQQYVFGSGGAGCLEDTCDSRPGEFPQSIPPGTFNGTGGDNASLCSRGYTDDNNEYRFDLYTEAGGLNALWDRGVYGYSALSFDIQNGQLLVTDTQDTGIYSTLFWGSAGDVTGDGLNDFTTNIGCMGEPQNYVLEGCTAAQGSQVLFTGSELDGAITAAEMWDVTGVMLQTHNKEPMPDMLTRVDVFATGDWVEWDYHSISEQLDRELELYRLPEREAGNDYDGYLDEALGAGSGGEYFYFNSSMYVVSEIRRTNGVSKLSNNSLSTKNYSSVQYGYEEAVYNNRGRGFQGFRTITTITKPDAFSDFNRMKSVSTFNQVFPLAGTLDTVETYSLGENKKISKSEYQYHNNLSTLSLKGVYFLPTDLVVQTQYGETVNEPIAVVTVDSDYDGYGNVTLKTETVTDYVDFADSRNAQGEYVTKKQVTTQTTTTTRNFDDPANNPTLNSGWWIDRLNATTVTTNIVESSNTLDDEHSVYVPQNLSRTVHSKFFWKNDSDRTLDCQFTYSPGVTVPDGCDHPLDSVDINQTLFGYDTRGNIIRTESKGQTHVIDDTGVRITDVQSRVSTTSYDGEYYFPVSSTSQSDGGNLTTTFAHNRATGQVKQTTDPNGLVSETEYDEFGLPVLSQVKLIDDTPLSAAAETAMVSCDAVSTLCTDAQNIVNQTIQNIKTKETADPTSNLDLLSGFYINGSYSSHDSAPVVSFVTETRQPGSPIIFTYHDQKGQPVLTQTEHTGGVVYALSLTNPLGQLEISTDAFVDTSMTGGLLSHTYQFNRYDEQGRLSRKRAFVGDVTGQGQACWRDTDYDTDNGFTTISARNTGANCATGIDELLMARSYDSQGKLRHTFDAKNYRTTYWYDSAGQPFIISDNMGNPIITEYDDLGRKTRVTDPNMGEKVFQYNAFGEVIIEQDAVQQPLLLGNYSYYDDLGRVTTKFWNVDQFNVPPADGLSYQDSFVYGGCGTATQLCDQYRLSNLLGGDAQNATAFNLAQHKAYQYDAFGRMLEDRVTITDLLAGLNDTATLNGGDYYVQYSYYDNPSLNLLKQTTYNREGVSVGVDAFYSVVNHYDWFGTLHKQTENPSGNLLLEITDIDPKGQVKDRLLAGAYQTTFDHYNNGQISSIKNARANGPYQQFEYQYDAWGNITRQALTDTNVPEPPSETYQYDELQRIRFSTVEGQSAIEYGYDETGGLGNLVKKTDYADTQVYGENTAGPNAITRSELNAGGTLTHQYDPKGNRIHDVLTNNVSTTDTSYVYDANNLLVHSKIMPPVGQGFSEIYFRYGVDQQRFLRYEADYDENGDVEKGAITLYAGPYFEERIDLNSLHQELKVQVSDYLSVTLKPTKELVRHYLQKDRLGSTTQIIDNAGQLIKTMSYDVFGKPRNGDDWSAMTVPELDFNDTENGPLDITRRGFTDHEHLDQFELIHMNGRMYDFNNGRFLSVDPFIHGVTSQGINPYSYILNNPLSGTDPTGYIPDRCIVDCERHKKPAKRPEKKEKRGKLKTRFPGLWNGVTSYGNKAKSSSDVAETESQSNIINDAKMLAKAGRNLNTKCLIHGVCEGEVHIPEYIPVQEGGSAILGSIGEFIEIELTNPMNYVYGAAASAGAYLVYRAGKWYKGIKKTNGEKITKGRLKIDPDGDFSQSEIDSAYFMASRGANVHLRRESTVDGVRTTDLVVDGIPYDVYTPTTSNLNNIMRNIKDKNGQANGQSLGVVLDLRKSTATQDQLGDIVGRLRGNGYNNILEVIVLDK</sequence>
<proteinExistence type="predicted"/>
<evidence type="ECO:0000256" key="4">
    <source>
        <dbReference type="SAM" id="MobiDB-lite"/>
    </source>
</evidence>
<dbReference type="Gene3D" id="2.180.10.10">
    <property type="entry name" value="RHS repeat-associated core"/>
    <property type="match status" value="1"/>
</dbReference>
<evidence type="ECO:0000256" key="3">
    <source>
        <dbReference type="ARBA" id="ARBA00023026"/>
    </source>
</evidence>
<dbReference type="InterPro" id="IPR028994">
    <property type="entry name" value="Integrin_alpha_N"/>
</dbReference>
<keyword evidence="2" id="KW-0964">Secreted</keyword>
<feature type="domain" description="tRNA nuclease CdiA C-terminal" evidence="6">
    <location>
        <begin position="4103"/>
        <end position="4182"/>
    </location>
</feature>
<dbReference type="RefSeq" id="WP_077410923.1">
    <property type="nucleotide sequence ID" value="NZ_JBHRTS010000005.1"/>
</dbReference>
<dbReference type="Pfam" id="PF03534">
    <property type="entry name" value="SpvB"/>
    <property type="match status" value="1"/>
</dbReference>
<accession>A0ABV7J9T0</accession>